<protein>
    <submittedName>
        <fullName evidence="4">Ketohexokinase</fullName>
    </submittedName>
</protein>
<dbReference type="InterPro" id="IPR034093">
    <property type="entry name" value="KHK"/>
</dbReference>
<keyword evidence="5" id="KW-1185">Reference proteome</keyword>
<dbReference type="InterPro" id="IPR002173">
    <property type="entry name" value="Carboh/pur_kinase_PfkB_CS"/>
</dbReference>
<name>A0AAN7CBB2_9PEZI</name>
<keyword evidence="2" id="KW-0418">Kinase</keyword>
<dbReference type="InterPro" id="IPR029056">
    <property type="entry name" value="Ribokinase-like"/>
</dbReference>
<accession>A0AAN7CBB2</accession>
<comment type="caution">
    <text evidence="4">The sequence shown here is derived from an EMBL/GenBank/DDBJ whole genome shotgun (WGS) entry which is preliminary data.</text>
</comment>
<dbReference type="Proteomes" id="UP001303760">
    <property type="component" value="Unassembled WGS sequence"/>
</dbReference>
<evidence type="ECO:0000256" key="1">
    <source>
        <dbReference type="ARBA" id="ARBA00022679"/>
    </source>
</evidence>
<keyword evidence="1" id="KW-0808">Transferase</keyword>
<dbReference type="Gene3D" id="3.40.1190.20">
    <property type="match status" value="1"/>
</dbReference>
<evidence type="ECO:0000313" key="4">
    <source>
        <dbReference type="EMBL" id="KAK4238874.1"/>
    </source>
</evidence>
<evidence type="ECO:0000313" key="5">
    <source>
        <dbReference type="Proteomes" id="UP001303760"/>
    </source>
</evidence>
<dbReference type="SUPFAM" id="SSF53613">
    <property type="entry name" value="Ribokinase-like"/>
    <property type="match status" value="1"/>
</dbReference>
<feature type="domain" description="Carbohydrate kinase PfkB" evidence="3">
    <location>
        <begin position="1"/>
        <end position="311"/>
    </location>
</feature>
<dbReference type="InterPro" id="IPR052562">
    <property type="entry name" value="Ketohexokinase-related"/>
</dbReference>
<dbReference type="PROSITE" id="PS00584">
    <property type="entry name" value="PFKB_KINASES_2"/>
    <property type="match status" value="1"/>
</dbReference>
<evidence type="ECO:0000259" key="3">
    <source>
        <dbReference type="Pfam" id="PF00294"/>
    </source>
</evidence>
<reference evidence="4" key="1">
    <citation type="journal article" date="2023" name="Mol. Phylogenet. Evol.">
        <title>Genome-scale phylogeny and comparative genomics of the fungal order Sordariales.</title>
        <authorList>
            <person name="Hensen N."/>
            <person name="Bonometti L."/>
            <person name="Westerberg I."/>
            <person name="Brannstrom I.O."/>
            <person name="Guillou S."/>
            <person name="Cros-Aarteil S."/>
            <person name="Calhoun S."/>
            <person name="Haridas S."/>
            <person name="Kuo A."/>
            <person name="Mondo S."/>
            <person name="Pangilinan J."/>
            <person name="Riley R."/>
            <person name="LaButti K."/>
            <person name="Andreopoulos B."/>
            <person name="Lipzen A."/>
            <person name="Chen C."/>
            <person name="Yan M."/>
            <person name="Daum C."/>
            <person name="Ng V."/>
            <person name="Clum A."/>
            <person name="Steindorff A."/>
            <person name="Ohm R.A."/>
            <person name="Martin F."/>
            <person name="Silar P."/>
            <person name="Natvig D.O."/>
            <person name="Lalanne C."/>
            <person name="Gautier V."/>
            <person name="Ament-Velasquez S.L."/>
            <person name="Kruys A."/>
            <person name="Hutchinson M.I."/>
            <person name="Powell A.J."/>
            <person name="Barry K."/>
            <person name="Miller A.N."/>
            <person name="Grigoriev I.V."/>
            <person name="Debuchy R."/>
            <person name="Gladieux P."/>
            <person name="Hiltunen Thoren M."/>
            <person name="Johannesson H."/>
        </authorList>
    </citation>
    <scope>NUCLEOTIDE SEQUENCE</scope>
    <source>
        <strain evidence="4">CBS 532.94</strain>
    </source>
</reference>
<dbReference type="GO" id="GO:0006000">
    <property type="term" value="P:fructose metabolic process"/>
    <property type="evidence" value="ECO:0007669"/>
    <property type="project" value="InterPro"/>
</dbReference>
<dbReference type="CDD" id="cd01939">
    <property type="entry name" value="Ketohexokinase"/>
    <property type="match status" value="1"/>
</dbReference>
<sequence>MKHLILVGACYLDTILTVPHFPKEDSKLRATAVQVRRGGNCPNSLEVLAHLLSAGPHRPNVKLHLVTCLPDAQAAATSKILSSFGDGSENAIDFSHCLYRAGNEEPASSYIIRSGETGSRTIVNFNDLPEMTGSEFEKIADAFAEHGKGDGCWWHFEGRIPETTFRCIRYLRQAMPESTISVEVEKPNREGLIELAAEADVVFYSRSWAESRGYTSPEVCLKAQATSSRASFMLCTWGEQGAGALLLPSREYIHHLATLPGDRISVVDTIGAGDTFIAAMLYGLHVETWSSEARLAFAVGLATKKVQREGFAGLVP</sequence>
<dbReference type="Pfam" id="PF00294">
    <property type="entry name" value="PfkB"/>
    <property type="match status" value="1"/>
</dbReference>
<reference evidence="4" key="2">
    <citation type="submission" date="2023-05" db="EMBL/GenBank/DDBJ databases">
        <authorList>
            <consortium name="Lawrence Berkeley National Laboratory"/>
            <person name="Steindorff A."/>
            <person name="Hensen N."/>
            <person name="Bonometti L."/>
            <person name="Westerberg I."/>
            <person name="Brannstrom I.O."/>
            <person name="Guillou S."/>
            <person name="Cros-Aarteil S."/>
            <person name="Calhoun S."/>
            <person name="Haridas S."/>
            <person name="Kuo A."/>
            <person name="Mondo S."/>
            <person name="Pangilinan J."/>
            <person name="Riley R."/>
            <person name="Labutti K."/>
            <person name="Andreopoulos B."/>
            <person name="Lipzen A."/>
            <person name="Chen C."/>
            <person name="Yanf M."/>
            <person name="Daum C."/>
            <person name="Ng V."/>
            <person name="Clum A."/>
            <person name="Ohm R."/>
            <person name="Martin F."/>
            <person name="Silar P."/>
            <person name="Natvig D."/>
            <person name="Lalanne C."/>
            <person name="Gautier V."/>
            <person name="Ament-Velasquez S.L."/>
            <person name="Kruys A."/>
            <person name="Hutchinson M.I."/>
            <person name="Powell A.J."/>
            <person name="Barry K."/>
            <person name="Miller A.N."/>
            <person name="Grigoriev I.V."/>
            <person name="Debuchy R."/>
            <person name="Gladieux P."/>
            <person name="Thoren M.H."/>
            <person name="Johannesson H."/>
        </authorList>
    </citation>
    <scope>NUCLEOTIDE SEQUENCE</scope>
    <source>
        <strain evidence="4">CBS 532.94</strain>
    </source>
</reference>
<dbReference type="FunFam" id="3.40.1190.20:FF:000072">
    <property type="entry name" value="AT09463p"/>
    <property type="match status" value="1"/>
</dbReference>
<evidence type="ECO:0000256" key="2">
    <source>
        <dbReference type="ARBA" id="ARBA00022777"/>
    </source>
</evidence>
<dbReference type="PANTHER" id="PTHR42774:SF3">
    <property type="entry name" value="KETOHEXOKINASE"/>
    <property type="match status" value="1"/>
</dbReference>
<dbReference type="AlphaFoldDB" id="A0AAN7CBB2"/>
<gene>
    <name evidence="4" type="ORF">C8A03DRAFT_43418</name>
</gene>
<dbReference type="PANTHER" id="PTHR42774">
    <property type="entry name" value="PHOSPHOTRANSFERASE SYSTEM TRANSPORT PROTEIN"/>
    <property type="match status" value="1"/>
</dbReference>
<proteinExistence type="predicted"/>
<dbReference type="InterPro" id="IPR011611">
    <property type="entry name" value="PfkB_dom"/>
</dbReference>
<dbReference type="EMBL" id="MU860080">
    <property type="protein sequence ID" value="KAK4238874.1"/>
    <property type="molecule type" value="Genomic_DNA"/>
</dbReference>
<dbReference type="GO" id="GO:0004454">
    <property type="term" value="F:ketohexokinase activity"/>
    <property type="evidence" value="ECO:0007669"/>
    <property type="project" value="InterPro"/>
</dbReference>
<organism evidence="4 5">
    <name type="scientific">Achaetomium macrosporum</name>
    <dbReference type="NCBI Taxonomy" id="79813"/>
    <lineage>
        <taxon>Eukaryota</taxon>
        <taxon>Fungi</taxon>
        <taxon>Dikarya</taxon>
        <taxon>Ascomycota</taxon>
        <taxon>Pezizomycotina</taxon>
        <taxon>Sordariomycetes</taxon>
        <taxon>Sordariomycetidae</taxon>
        <taxon>Sordariales</taxon>
        <taxon>Chaetomiaceae</taxon>
        <taxon>Achaetomium</taxon>
    </lineage>
</organism>